<comment type="caution">
    <text evidence="2">The sequence shown here is derived from an EMBL/GenBank/DDBJ whole genome shotgun (WGS) entry which is preliminary data.</text>
</comment>
<sequence length="121" mass="14166">MKKIILAFFLVCLFSCGDYIDRPKNLLTKEQMAEILADLSINNQVAYMYTNSNLEAGTRFILQNHKVKKDDFIESFRYYVVKNKMNGIVDEAQKIILKKDPKAEKYVNDRRLKNNTPPIEK</sequence>
<gene>
    <name evidence="2" type="ORF">D1632_03100</name>
</gene>
<name>A0A3M7LE17_9FLAO</name>
<accession>A0A3M7LE17</accession>
<dbReference type="Pfam" id="PF14129">
    <property type="entry name" value="DUF4296"/>
    <property type="match status" value="1"/>
</dbReference>
<dbReference type="RefSeq" id="WP_122545776.1">
    <property type="nucleotide sequence ID" value="NZ_QWIV01000005.1"/>
</dbReference>
<protein>
    <submittedName>
        <fullName evidence="2">DUF4296 domain-containing protein</fullName>
    </submittedName>
</protein>
<evidence type="ECO:0000313" key="2">
    <source>
        <dbReference type="EMBL" id="RMZ60971.1"/>
    </source>
</evidence>
<dbReference type="AlphaFoldDB" id="A0A3M7LE17"/>
<dbReference type="EMBL" id="QWIV01000005">
    <property type="protein sequence ID" value="RMZ60971.1"/>
    <property type="molecule type" value="Genomic_DNA"/>
</dbReference>
<keyword evidence="3" id="KW-1185">Reference proteome</keyword>
<dbReference type="InterPro" id="IPR025381">
    <property type="entry name" value="DUF4296"/>
</dbReference>
<proteinExistence type="predicted"/>
<evidence type="ECO:0000259" key="1">
    <source>
        <dbReference type="Pfam" id="PF14129"/>
    </source>
</evidence>
<organism evidence="2 3">
    <name type="scientific">Chryseobacterium nematophagum</name>
    <dbReference type="NCBI Taxonomy" id="2305228"/>
    <lineage>
        <taxon>Bacteria</taxon>
        <taxon>Pseudomonadati</taxon>
        <taxon>Bacteroidota</taxon>
        <taxon>Flavobacteriia</taxon>
        <taxon>Flavobacteriales</taxon>
        <taxon>Weeksellaceae</taxon>
        <taxon>Chryseobacterium group</taxon>
        <taxon>Chryseobacterium</taxon>
    </lineage>
</organism>
<feature type="domain" description="DUF4296" evidence="1">
    <location>
        <begin position="23"/>
        <end position="99"/>
    </location>
</feature>
<reference evidence="2 3" key="1">
    <citation type="submission" date="2018-08" db="EMBL/GenBank/DDBJ databases">
        <title>Chryseobacterium nematophagum: a novel matrix digesting pathogen of nematodes.</title>
        <authorList>
            <person name="Page A."/>
            <person name="Roberts M."/>
            <person name="Felix M.-A."/>
            <person name="Weir W."/>
        </authorList>
    </citation>
    <scope>NUCLEOTIDE SEQUENCE [LARGE SCALE GENOMIC DNA]</scope>
    <source>
        <strain evidence="2 3">JUb275</strain>
    </source>
</reference>
<evidence type="ECO:0000313" key="3">
    <source>
        <dbReference type="Proteomes" id="UP000267524"/>
    </source>
</evidence>
<dbReference type="Proteomes" id="UP000267524">
    <property type="component" value="Unassembled WGS sequence"/>
</dbReference>